<name>A0A427Y2E2_9TREE</name>
<dbReference type="CDD" id="cd02440">
    <property type="entry name" value="AdoMet_MTases"/>
    <property type="match status" value="1"/>
</dbReference>
<accession>A0A427Y2E2</accession>
<organism evidence="2 3">
    <name type="scientific">Saitozyma podzolica</name>
    <dbReference type="NCBI Taxonomy" id="1890683"/>
    <lineage>
        <taxon>Eukaryota</taxon>
        <taxon>Fungi</taxon>
        <taxon>Dikarya</taxon>
        <taxon>Basidiomycota</taxon>
        <taxon>Agaricomycotina</taxon>
        <taxon>Tremellomycetes</taxon>
        <taxon>Tremellales</taxon>
        <taxon>Trimorphomycetaceae</taxon>
        <taxon>Saitozyma</taxon>
    </lineage>
</organism>
<dbReference type="Pfam" id="PF13847">
    <property type="entry name" value="Methyltransf_31"/>
    <property type="match status" value="1"/>
</dbReference>
<comment type="caution">
    <text evidence="2">The sequence shown here is derived from an EMBL/GenBank/DDBJ whole genome shotgun (WGS) entry which is preliminary data.</text>
</comment>
<reference evidence="2 3" key="1">
    <citation type="submission" date="2018-11" db="EMBL/GenBank/DDBJ databases">
        <title>Genome sequence of Saitozyma podzolica DSM 27192.</title>
        <authorList>
            <person name="Aliyu H."/>
            <person name="Gorte O."/>
            <person name="Ochsenreither K."/>
        </authorList>
    </citation>
    <scope>NUCLEOTIDE SEQUENCE [LARGE SCALE GENOMIC DNA]</scope>
    <source>
        <strain evidence="2 3">DSM 27192</strain>
    </source>
</reference>
<dbReference type="OrthoDB" id="2559463at2759"/>
<dbReference type="EMBL" id="RSCD01000021">
    <property type="protein sequence ID" value="RSH85257.1"/>
    <property type="molecule type" value="Genomic_DNA"/>
</dbReference>
<feature type="domain" description="Methyltransferase" evidence="1">
    <location>
        <begin position="8"/>
        <end position="124"/>
    </location>
</feature>
<protein>
    <recommendedName>
        <fullName evidence="1">Methyltransferase domain-containing protein</fullName>
    </recommendedName>
</protein>
<dbReference type="SUPFAM" id="SSF53335">
    <property type="entry name" value="S-adenosyl-L-methionine-dependent methyltransferases"/>
    <property type="match status" value="1"/>
</dbReference>
<dbReference type="PANTHER" id="PTHR43591">
    <property type="entry name" value="METHYLTRANSFERASE"/>
    <property type="match status" value="1"/>
</dbReference>
<dbReference type="Proteomes" id="UP000279259">
    <property type="component" value="Unassembled WGS sequence"/>
</dbReference>
<dbReference type="STRING" id="1890683.A0A427Y2E2"/>
<evidence type="ECO:0000313" key="3">
    <source>
        <dbReference type="Proteomes" id="UP000279259"/>
    </source>
</evidence>
<dbReference type="InterPro" id="IPR025714">
    <property type="entry name" value="Methyltranfer_dom"/>
</dbReference>
<dbReference type="AlphaFoldDB" id="A0A427Y2E2"/>
<dbReference type="Gene3D" id="3.40.50.150">
    <property type="entry name" value="Vaccinia Virus protein VP39"/>
    <property type="match status" value="1"/>
</dbReference>
<sequence length="254" mass="27792">MVLAESYGAQVLDVGCGTGKWAVEVAEALPHVQVQVVGIDLVDPPIPTSPPNCQTSGLRVGSFEICDIVTGLPYPDETFDVVHVRDLISGVRAYEEMLAECVRVLKPQGYLLVVEIEWVVSCLTVEEAESHLPMCHNTLFLEALEERGLDAWAAQSLDAHVAAVNQIERESVRLDRRSVPLGGWAGDPYLEYAGRLSLDAFRHFGNAIRILMQDHGVFGSDDMHSAALEELDVDAGASRPVWVFDNVIARKKSA</sequence>
<evidence type="ECO:0000259" key="1">
    <source>
        <dbReference type="Pfam" id="PF13847"/>
    </source>
</evidence>
<evidence type="ECO:0000313" key="2">
    <source>
        <dbReference type="EMBL" id="RSH85257.1"/>
    </source>
</evidence>
<keyword evidence="3" id="KW-1185">Reference proteome</keyword>
<dbReference type="InterPro" id="IPR029063">
    <property type="entry name" value="SAM-dependent_MTases_sf"/>
</dbReference>
<proteinExistence type="predicted"/>
<gene>
    <name evidence="2" type="ORF">EHS25_005064</name>
</gene>